<dbReference type="Proteomes" id="UP000070657">
    <property type="component" value="Unassembled WGS sequence"/>
</dbReference>
<comment type="caution">
    <text evidence="2">The sequence shown here is derived from an EMBL/GenBank/DDBJ whole genome shotgun (WGS) entry which is preliminary data.</text>
</comment>
<evidence type="ECO:0000313" key="3">
    <source>
        <dbReference type="Proteomes" id="UP000070657"/>
    </source>
</evidence>
<dbReference type="InterPro" id="IPR036021">
    <property type="entry name" value="Tungsten_al_ferr_oxy-like_C"/>
</dbReference>
<dbReference type="Gene3D" id="1.10.569.10">
    <property type="entry name" value="Aldehyde Ferredoxin Oxidoreductase Protein, subunit A, domain 2"/>
    <property type="match status" value="1"/>
</dbReference>
<accession>A0A133UGI9</accession>
<dbReference type="InterPro" id="IPR013984">
    <property type="entry name" value="Ald_Fedxn_OxRdtase_dom2"/>
</dbReference>
<dbReference type="GO" id="GO:0051536">
    <property type="term" value="F:iron-sulfur cluster binding"/>
    <property type="evidence" value="ECO:0007669"/>
    <property type="project" value="InterPro"/>
</dbReference>
<gene>
    <name evidence="2" type="ORF">AKJ66_02205</name>
</gene>
<dbReference type="GO" id="GO:0009055">
    <property type="term" value="F:electron transfer activity"/>
    <property type="evidence" value="ECO:0007669"/>
    <property type="project" value="InterPro"/>
</dbReference>
<evidence type="ECO:0000256" key="1">
    <source>
        <dbReference type="SAM" id="MobiDB-lite"/>
    </source>
</evidence>
<name>A0A133UGI9_9EURY</name>
<dbReference type="EMBL" id="LHXP01000021">
    <property type="protein sequence ID" value="KXA93335.1"/>
    <property type="molecule type" value="Genomic_DNA"/>
</dbReference>
<protein>
    <submittedName>
        <fullName evidence="2">Uncharacterized protein</fullName>
    </submittedName>
</protein>
<proteinExistence type="predicted"/>
<evidence type="ECO:0000313" key="2">
    <source>
        <dbReference type="EMBL" id="KXA93335.1"/>
    </source>
</evidence>
<keyword evidence="3" id="KW-1185">Reference proteome</keyword>
<dbReference type="GO" id="GO:0016625">
    <property type="term" value="F:oxidoreductase activity, acting on the aldehyde or oxo group of donors, iron-sulfur protein as acceptor"/>
    <property type="evidence" value="ECO:0007669"/>
    <property type="project" value="InterPro"/>
</dbReference>
<organism evidence="2 3">
    <name type="scientific">candidate division MSBL1 archaeon SCGC-AAA259E22</name>
    <dbReference type="NCBI Taxonomy" id="1698265"/>
    <lineage>
        <taxon>Archaea</taxon>
        <taxon>Methanobacteriati</taxon>
        <taxon>Methanobacteriota</taxon>
        <taxon>candidate division MSBL1</taxon>
    </lineage>
</organism>
<feature type="region of interest" description="Disordered" evidence="1">
    <location>
        <begin position="1"/>
        <end position="27"/>
    </location>
</feature>
<sequence>MGRTEEASKESGEEKAEQIKKRGGERPHMCIPGCVIQCSEVWTKPNAEDPVGVLEYKSVWTLKISFFSLFGISNFHKTKKDTDRFLSI</sequence>
<dbReference type="AlphaFoldDB" id="A0A133UGI9"/>
<reference evidence="2 3" key="1">
    <citation type="journal article" date="2016" name="Sci. Rep.">
        <title>Metabolic traits of an uncultured archaeal lineage -MSBL1- from brine pools of the Red Sea.</title>
        <authorList>
            <person name="Mwirichia R."/>
            <person name="Alam I."/>
            <person name="Rashid M."/>
            <person name="Vinu M."/>
            <person name="Ba-Alawi W."/>
            <person name="Anthony Kamau A."/>
            <person name="Kamanda Ngugi D."/>
            <person name="Goker M."/>
            <person name="Klenk H.P."/>
            <person name="Bajic V."/>
            <person name="Stingl U."/>
        </authorList>
    </citation>
    <scope>NUCLEOTIDE SEQUENCE [LARGE SCALE GENOMIC DNA]</scope>
    <source>
        <strain evidence="2">SCGC-AAA259E22</strain>
    </source>
</reference>
<dbReference type="SUPFAM" id="SSF48310">
    <property type="entry name" value="Aldehyde ferredoxin oxidoreductase, C-terminal domains"/>
    <property type="match status" value="1"/>
</dbReference>